<feature type="domain" description="Hedgehog/Intein (Hint)" evidence="2">
    <location>
        <begin position="339"/>
        <end position="476"/>
    </location>
</feature>
<dbReference type="InterPro" id="IPR036844">
    <property type="entry name" value="Hint_dom_sf"/>
</dbReference>
<protein>
    <recommendedName>
        <fullName evidence="2">Hedgehog/Intein (Hint) domain-containing protein</fullName>
    </recommendedName>
</protein>
<dbReference type="Proteomes" id="UP001441944">
    <property type="component" value="Unassembled WGS sequence"/>
</dbReference>
<keyword evidence="4" id="KW-1185">Reference proteome</keyword>
<proteinExistence type="predicted"/>
<dbReference type="InterPro" id="IPR049804">
    <property type="entry name" value="Choice_anch_L"/>
</dbReference>
<evidence type="ECO:0000259" key="2">
    <source>
        <dbReference type="Pfam" id="PF13403"/>
    </source>
</evidence>
<evidence type="ECO:0000313" key="4">
    <source>
        <dbReference type="Proteomes" id="UP001441944"/>
    </source>
</evidence>
<sequence>MPTATELDINTSATADQMAQEIFGDGTTVVSASYSGDAASSGIYSGADTTVAGVAPADSGVILSTGHVDDFTNSSGSTNTNTSGNTSTNTSGTNGDSDFNAIAGSATYDAAFMEIDFIPDGDVLTLDFVLSSEEYPEFSSSQYNDVVGVWVNGVQAQVSIGDGSASIGNINQNDTENIYVDNTGDQYNTEMDGFTITLTFTAPVTAGVLNSIKIGVADVSDSNYDTNLLVAGGSVQTAFVAQDDQVDMSYNATKTVDVLANDTSSAGGTLTVTHINNIAVSPGDTVTLATGQQITLNPDGTLEVQSDGDDETVNFTYTTQNDSGDSDTGLVEINQAQACFMGGTRIETDQGPIAIENLTPGMMIQTYDHGFQPLRWIGHSRVPVTPATAPIRFAKGQFNADADLWVSPNHRMLITGQFAELLFGETEVLAKAKDLINDAGIRPDFSLEMVDYYHLLFDQHEILTSHGVLSESYHPGPQTTAGFDAETQAELFALFPELCPQTGAGYGLAARLALRQYETKFLNHCLSS</sequence>
<dbReference type="RefSeq" id="WP_353400910.1">
    <property type="nucleotide sequence ID" value="NZ_BAABWU010000011.1"/>
</dbReference>
<gene>
    <name evidence="3" type="ORF">NBRC116598_27480</name>
</gene>
<feature type="compositionally biased region" description="Low complexity" evidence="1">
    <location>
        <begin position="72"/>
        <end position="95"/>
    </location>
</feature>
<evidence type="ECO:0000256" key="1">
    <source>
        <dbReference type="SAM" id="MobiDB-lite"/>
    </source>
</evidence>
<dbReference type="EMBL" id="BAABWU010000011">
    <property type="protein sequence ID" value="GAA6197304.1"/>
    <property type="molecule type" value="Genomic_DNA"/>
</dbReference>
<organism evidence="3 4">
    <name type="scientific">Pseudophaeobacter arcticus</name>
    <dbReference type="NCBI Taxonomy" id="385492"/>
    <lineage>
        <taxon>Bacteria</taxon>
        <taxon>Pseudomonadati</taxon>
        <taxon>Pseudomonadota</taxon>
        <taxon>Alphaproteobacteria</taxon>
        <taxon>Rhodobacterales</taxon>
        <taxon>Paracoccaceae</taxon>
        <taxon>Pseudophaeobacter</taxon>
    </lineage>
</organism>
<name>A0ABQ0AN80_9RHOB</name>
<dbReference type="SUPFAM" id="SSF51294">
    <property type="entry name" value="Hedgehog/intein (Hint) domain"/>
    <property type="match status" value="1"/>
</dbReference>
<dbReference type="Pfam" id="PF17963">
    <property type="entry name" value="Big_9"/>
    <property type="match status" value="1"/>
</dbReference>
<dbReference type="Gene3D" id="2.170.16.10">
    <property type="entry name" value="Hedgehog/Intein (Hint) domain"/>
    <property type="match status" value="1"/>
</dbReference>
<evidence type="ECO:0000313" key="3">
    <source>
        <dbReference type="EMBL" id="GAA6197304.1"/>
    </source>
</evidence>
<reference evidence="3 4" key="1">
    <citation type="submission" date="2024-04" db="EMBL/GenBank/DDBJ databases">
        <title>Draft genome sequence of Pseudophaeobacter arcticus NBRC 116598.</title>
        <authorList>
            <person name="Miyakawa T."/>
            <person name="Kusuya Y."/>
            <person name="Miura T."/>
        </authorList>
    </citation>
    <scope>NUCLEOTIDE SEQUENCE [LARGE SCALE GENOMIC DNA]</scope>
    <source>
        <strain evidence="3 4">SU-CL00105</strain>
    </source>
</reference>
<dbReference type="NCBIfam" id="NF038133">
    <property type="entry name" value="choice_anch_L"/>
    <property type="match status" value="1"/>
</dbReference>
<dbReference type="InterPro" id="IPR028992">
    <property type="entry name" value="Hedgehog/Intein_dom"/>
</dbReference>
<dbReference type="Pfam" id="PF13403">
    <property type="entry name" value="Hint_2"/>
    <property type="match status" value="1"/>
</dbReference>
<feature type="region of interest" description="Disordered" evidence="1">
    <location>
        <begin position="71"/>
        <end position="96"/>
    </location>
</feature>
<accession>A0ABQ0AN80</accession>
<comment type="caution">
    <text evidence="3">The sequence shown here is derived from an EMBL/GenBank/DDBJ whole genome shotgun (WGS) entry which is preliminary data.</text>
</comment>